<name>A0A848DQQ5_9PSEU</name>
<evidence type="ECO:0000256" key="1">
    <source>
        <dbReference type="SAM" id="MobiDB-lite"/>
    </source>
</evidence>
<feature type="chain" id="PRO_5032766185" description="GerMN domain-containing protein" evidence="2">
    <location>
        <begin position="32"/>
        <end position="290"/>
    </location>
</feature>
<feature type="signal peptide" evidence="2">
    <location>
        <begin position="1"/>
        <end position="31"/>
    </location>
</feature>
<comment type="caution">
    <text evidence="4">The sequence shown here is derived from an EMBL/GenBank/DDBJ whole genome shotgun (WGS) entry which is preliminary data.</text>
</comment>
<evidence type="ECO:0000313" key="5">
    <source>
        <dbReference type="Proteomes" id="UP000586918"/>
    </source>
</evidence>
<evidence type="ECO:0000313" key="4">
    <source>
        <dbReference type="EMBL" id="NMH94766.1"/>
    </source>
</evidence>
<dbReference type="AlphaFoldDB" id="A0A848DQQ5"/>
<reference evidence="4 5" key="1">
    <citation type="submission" date="2020-04" db="EMBL/GenBank/DDBJ databases">
        <authorList>
            <person name="Klaysubun C."/>
            <person name="Duangmal K."/>
            <person name="Lipun K."/>
        </authorList>
    </citation>
    <scope>NUCLEOTIDE SEQUENCE [LARGE SCALE GENOMIC DNA]</scope>
    <source>
        <strain evidence="4 5">DSM 45300</strain>
    </source>
</reference>
<dbReference type="RefSeq" id="WP_169415443.1">
    <property type="nucleotide sequence ID" value="NZ_JAAXKZ010000130.1"/>
</dbReference>
<evidence type="ECO:0000259" key="3">
    <source>
        <dbReference type="SMART" id="SM00909"/>
    </source>
</evidence>
<dbReference type="EMBL" id="JAAXKZ010000130">
    <property type="protein sequence ID" value="NMH94766.1"/>
    <property type="molecule type" value="Genomic_DNA"/>
</dbReference>
<feature type="region of interest" description="Disordered" evidence="1">
    <location>
        <begin position="266"/>
        <end position="290"/>
    </location>
</feature>
<accession>A0A848DQQ5</accession>
<dbReference type="Pfam" id="PF10646">
    <property type="entry name" value="Germane"/>
    <property type="match status" value="1"/>
</dbReference>
<evidence type="ECO:0000256" key="2">
    <source>
        <dbReference type="SAM" id="SignalP"/>
    </source>
</evidence>
<organism evidence="4 5">
    <name type="scientific">Pseudonocardia bannensis</name>
    <dbReference type="NCBI Taxonomy" id="630973"/>
    <lineage>
        <taxon>Bacteria</taxon>
        <taxon>Bacillati</taxon>
        <taxon>Actinomycetota</taxon>
        <taxon>Actinomycetes</taxon>
        <taxon>Pseudonocardiales</taxon>
        <taxon>Pseudonocardiaceae</taxon>
        <taxon>Pseudonocardia</taxon>
    </lineage>
</organism>
<dbReference type="InterPro" id="IPR018911">
    <property type="entry name" value="Gmad2_Ig-like_dom"/>
</dbReference>
<sequence length="290" mass="29972">MRIIGWARALRTGCALLLGAALAGCAGDGGAADRSIPAGSGPPAAGASADPAASRALAIYYVGDTAAGFRLFREFRSVPTGDPGSDAVRQMLATPAADPDYRSQWPAGTRLLSPVTRADGVITVDLSAEAAGPAQVGAELAELTVQQLVFTVQAALQATDPVRVLVGGEPVAELWGHVALADPVARADQYAVRSPVQIDSPAHGATAGPEVTVTGEAAVFEATVPWEVRRDGVVVRSGFATSQEGQRFSPFRFTVALEPGEYEIRVTEDDPSGGEGRPPLSDTKQVTVTR</sequence>
<dbReference type="SMART" id="SM00909">
    <property type="entry name" value="Germane"/>
    <property type="match status" value="1"/>
</dbReference>
<dbReference type="InterPro" id="IPR019606">
    <property type="entry name" value="GerMN"/>
</dbReference>
<proteinExistence type="predicted"/>
<feature type="domain" description="GerMN" evidence="3">
    <location>
        <begin position="84"/>
        <end position="175"/>
    </location>
</feature>
<gene>
    <name evidence="4" type="ORF">HF519_24960</name>
</gene>
<dbReference type="InterPro" id="IPR013783">
    <property type="entry name" value="Ig-like_fold"/>
</dbReference>
<dbReference type="GO" id="GO:0005975">
    <property type="term" value="P:carbohydrate metabolic process"/>
    <property type="evidence" value="ECO:0007669"/>
    <property type="project" value="UniProtKB-ARBA"/>
</dbReference>
<dbReference type="Gene3D" id="2.60.40.10">
    <property type="entry name" value="Immunoglobulins"/>
    <property type="match status" value="1"/>
</dbReference>
<keyword evidence="2" id="KW-0732">Signal</keyword>
<keyword evidence="5" id="KW-1185">Reference proteome</keyword>
<dbReference type="Proteomes" id="UP000586918">
    <property type="component" value="Unassembled WGS sequence"/>
</dbReference>
<dbReference type="PROSITE" id="PS51257">
    <property type="entry name" value="PROKAR_LIPOPROTEIN"/>
    <property type="match status" value="1"/>
</dbReference>
<protein>
    <recommendedName>
        <fullName evidence="3">GerMN domain-containing protein</fullName>
    </recommendedName>
</protein>
<dbReference type="Pfam" id="PF10648">
    <property type="entry name" value="Gmad2"/>
    <property type="match status" value="1"/>
</dbReference>